<evidence type="ECO:0000256" key="1">
    <source>
        <dbReference type="ARBA" id="ARBA00022763"/>
    </source>
</evidence>
<dbReference type="InterPro" id="IPR051912">
    <property type="entry name" value="Alkylbase_DNA_Glycosylase/TA"/>
</dbReference>
<evidence type="ECO:0000313" key="4">
    <source>
        <dbReference type="EMBL" id="MFC7071338.1"/>
    </source>
</evidence>
<gene>
    <name evidence="4" type="ORF">ACFQL9_16960</name>
</gene>
<comment type="caution">
    <text evidence="4">The sequence shown here is derived from an EMBL/GenBank/DDBJ whole genome shotgun (WGS) entry which is preliminary data.</text>
</comment>
<evidence type="ECO:0000256" key="2">
    <source>
        <dbReference type="ARBA" id="ARBA00023204"/>
    </source>
</evidence>
<keyword evidence="5" id="KW-1185">Reference proteome</keyword>
<organism evidence="4 5">
    <name type="scientific">Halobaculum lipolyticum</name>
    <dbReference type="NCBI Taxonomy" id="3032001"/>
    <lineage>
        <taxon>Archaea</taxon>
        <taxon>Methanobacteriati</taxon>
        <taxon>Methanobacteriota</taxon>
        <taxon>Stenosarchaea group</taxon>
        <taxon>Halobacteria</taxon>
        <taxon>Halobacteriales</taxon>
        <taxon>Haloferacaceae</taxon>
        <taxon>Halobaculum</taxon>
    </lineage>
</organism>
<dbReference type="InterPro" id="IPR003265">
    <property type="entry name" value="HhH-GPD_domain"/>
</dbReference>
<dbReference type="Pfam" id="PF00730">
    <property type="entry name" value="HhH-GPD"/>
    <property type="match status" value="1"/>
</dbReference>
<dbReference type="Gene3D" id="1.10.1670.40">
    <property type="match status" value="1"/>
</dbReference>
<dbReference type="CDD" id="cd00056">
    <property type="entry name" value="ENDO3c"/>
    <property type="match status" value="1"/>
</dbReference>
<dbReference type="PANTHER" id="PTHR43003">
    <property type="entry name" value="DNA-3-METHYLADENINE GLYCOSYLASE"/>
    <property type="match status" value="1"/>
</dbReference>
<dbReference type="SUPFAM" id="SSF48150">
    <property type="entry name" value="DNA-glycosylase"/>
    <property type="match status" value="1"/>
</dbReference>
<dbReference type="GeneID" id="81126102"/>
<sequence>MPVDSDADAFDDLDPADREALAALREDDLLGPVIERHGPLTIEPAEDPFERLVVSILRQQVSMASAEATRDRLFAAVEVTPDGLLAAEEATLKDAGLSRQKTRYVRNVAAAFREHGWDRDAFAAMSDDEVREALTAITGVGEWTANMQLLFTLARPDVFPVGDLGVRKGMEELFGREMTRAEMVEAAARWAPYRSYASLYLWRAKEDIADSVDEVVGEEST</sequence>
<evidence type="ECO:0000259" key="3">
    <source>
        <dbReference type="SMART" id="SM00478"/>
    </source>
</evidence>
<dbReference type="Gene3D" id="1.10.340.30">
    <property type="entry name" value="Hypothetical protein, domain 2"/>
    <property type="match status" value="1"/>
</dbReference>
<dbReference type="SMART" id="SM00478">
    <property type="entry name" value="ENDO3c"/>
    <property type="match status" value="1"/>
</dbReference>
<keyword evidence="2" id="KW-0234">DNA repair</keyword>
<accession>A0ABD5WEM1</accession>
<feature type="domain" description="HhH-GPD" evidence="3">
    <location>
        <begin position="57"/>
        <end position="206"/>
    </location>
</feature>
<name>A0ABD5WEM1_9EURY</name>
<dbReference type="InterPro" id="IPR011257">
    <property type="entry name" value="DNA_glycosylase"/>
</dbReference>
<keyword evidence="1" id="KW-0227">DNA damage</keyword>
<proteinExistence type="predicted"/>
<dbReference type="AlphaFoldDB" id="A0ABD5WEM1"/>
<evidence type="ECO:0000313" key="5">
    <source>
        <dbReference type="Proteomes" id="UP001596461"/>
    </source>
</evidence>
<dbReference type="PANTHER" id="PTHR43003:SF5">
    <property type="entry name" value="DNA-3-METHYLADENINE GLYCOSYLASE"/>
    <property type="match status" value="1"/>
</dbReference>
<dbReference type="GO" id="GO:0006281">
    <property type="term" value="P:DNA repair"/>
    <property type="evidence" value="ECO:0007669"/>
    <property type="project" value="UniProtKB-KW"/>
</dbReference>
<protein>
    <submittedName>
        <fullName evidence="4">DNA-3-methyladenine glycosylase family protein</fullName>
    </submittedName>
</protein>
<reference evidence="4 5" key="1">
    <citation type="journal article" date="2019" name="Int. J. Syst. Evol. Microbiol.">
        <title>The Global Catalogue of Microorganisms (GCM) 10K type strain sequencing project: providing services to taxonomists for standard genome sequencing and annotation.</title>
        <authorList>
            <consortium name="The Broad Institute Genomics Platform"/>
            <consortium name="The Broad Institute Genome Sequencing Center for Infectious Disease"/>
            <person name="Wu L."/>
            <person name="Ma J."/>
        </authorList>
    </citation>
    <scope>NUCLEOTIDE SEQUENCE [LARGE SCALE GENOMIC DNA]</scope>
    <source>
        <strain evidence="4 5">DT31</strain>
    </source>
</reference>
<dbReference type="RefSeq" id="WP_284031230.1">
    <property type="nucleotide sequence ID" value="NZ_CP126154.1"/>
</dbReference>
<dbReference type="Proteomes" id="UP001596461">
    <property type="component" value="Unassembled WGS sequence"/>
</dbReference>
<dbReference type="EMBL" id="JBHTAH010000022">
    <property type="protein sequence ID" value="MFC7071338.1"/>
    <property type="molecule type" value="Genomic_DNA"/>
</dbReference>